<proteinExistence type="predicted"/>
<reference evidence="1" key="1">
    <citation type="submission" date="2018-05" db="EMBL/GenBank/DDBJ databases">
        <authorList>
            <person name="Lanie J.A."/>
            <person name="Ng W.-L."/>
            <person name="Kazmierczak K.M."/>
            <person name="Andrzejewski T.M."/>
            <person name="Davidsen T.M."/>
            <person name="Wayne K.J."/>
            <person name="Tettelin H."/>
            <person name="Glass J.I."/>
            <person name="Rusch D."/>
            <person name="Podicherti R."/>
            <person name="Tsui H.-C.T."/>
            <person name="Winkler M.E."/>
        </authorList>
    </citation>
    <scope>NUCLEOTIDE SEQUENCE</scope>
</reference>
<gene>
    <name evidence="1" type="ORF">METZ01_LOCUS391079</name>
</gene>
<organism evidence="1">
    <name type="scientific">marine metagenome</name>
    <dbReference type="NCBI Taxonomy" id="408172"/>
    <lineage>
        <taxon>unclassified sequences</taxon>
        <taxon>metagenomes</taxon>
        <taxon>ecological metagenomes</taxon>
    </lineage>
</organism>
<accession>A0A382UWU8</accession>
<sequence length="76" mass="8616">VISTSNVFNQEDHTDLRLLVEPCQVVEIFVTDIKETSKNCDLKLSIVEAGKESEAVNTIYDYLKNKKILTGHNYSI</sequence>
<evidence type="ECO:0000313" key="1">
    <source>
        <dbReference type="EMBL" id="SVD38225.1"/>
    </source>
</evidence>
<protein>
    <submittedName>
        <fullName evidence="1">Uncharacterized protein</fullName>
    </submittedName>
</protein>
<feature type="non-terminal residue" evidence="1">
    <location>
        <position position="1"/>
    </location>
</feature>
<name>A0A382UWU8_9ZZZZ</name>
<dbReference type="EMBL" id="UINC01147098">
    <property type="protein sequence ID" value="SVD38225.1"/>
    <property type="molecule type" value="Genomic_DNA"/>
</dbReference>
<dbReference type="AlphaFoldDB" id="A0A382UWU8"/>